<evidence type="ECO:0000256" key="3">
    <source>
        <dbReference type="ARBA" id="ARBA00022448"/>
    </source>
</evidence>
<feature type="transmembrane region" description="Helical" evidence="9">
    <location>
        <begin position="395"/>
        <end position="419"/>
    </location>
</feature>
<gene>
    <name evidence="11" type="ORF">Poly30_04570</name>
</gene>
<dbReference type="EMBL" id="CP036434">
    <property type="protein sequence ID" value="QDV04962.1"/>
    <property type="molecule type" value="Genomic_DNA"/>
</dbReference>
<evidence type="ECO:0000256" key="8">
    <source>
        <dbReference type="PROSITE-ProRule" id="PRU00703"/>
    </source>
</evidence>
<dbReference type="SUPFAM" id="SSF158791">
    <property type="entry name" value="MgtE N-terminal domain-like"/>
    <property type="match status" value="1"/>
</dbReference>
<dbReference type="PANTHER" id="PTHR43773">
    <property type="entry name" value="MAGNESIUM TRANSPORTER MGTE"/>
    <property type="match status" value="1"/>
</dbReference>
<evidence type="ECO:0000313" key="12">
    <source>
        <dbReference type="Proteomes" id="UP000320390"/>
    </source>
</evidence>
<evidence type="ECO:0000256" key="2">
    <source>
        <dbReference type="ARBA" id="ARBA00009749"/>
    </source>
</evidence>
<dbReference type="Pfam" id="PF01769">
    <property type="entry name" value="MgtE"/>
    <property type="match status" value="1"/>
</dbReference>
<keyword evidence="12" id="KW-1185">Reference proteome</keyword>
<comment type="subcellular location">
    <subcellularLocation>
        <location evidence="1">Membrane</location>
        <topology evidence="1">Multi-pass membrane protein</topology>
    </subcellularLocation>
</comment>
<dbReference type="GO" id="GO:0015095">
    <property type="term" value="F:magnesium ion transmembrane transporter activity"/>
    <property type="evidence" value="ECO:0007669"/>
    <property type="project" value="InterPro"/>
</dbReference>
<dbReference type="CDD" id="cd04606">
    <property type="entry name" value="CBS_pair_Mg_transporter"/>
    <property type="match status" value="1"/>
</dbReference>
<dbReference type="Pfam" id="PF00571">
    <property type="entry name" value="CBS"/>
    <property type="match status" value="1"/>
</dbReference>
<feature type="transmembrane region" description="Helical" evidence="9">
    <location>
        <begin position="327"/>
        <end position="347"/>
    </location>
</feature>
<dbReference type="InterPro" id="IPR038076">
    <property type="entry name" value="MgtE_N_sf"/>
</dbReference>
<name>A0A518ELL6_9BACT</name>
<protein>
    <submittedName>
        <fullName evidence="11">Magnesium transporter MgtE</fullName>
    </submittedName>
</protein>
<evidence type="ECO:0000256" key="4">
    <source>
        <dbReference type="ARBA" id="ARBA00022692"/>
    </source>
</evidence>
<keyword evidence="4 9" id="KW-0812">Transmembrane</keyword>
<keyword evidence="8" id="KW-0129">CBS domain</keyword>
<evidence type="ECO:0000256" key="6">
    <source>
        <dbReference type="ARBA" id="ARBA00022989"/>
    </source>
</evidence>
<dbReference type="Gene3D" id="1.10.357.20">
    <property type="entry name" value="SLC41 divalent cation transporters, integral membrane domain"/>
    <property type="match status" value="1"/>
</dbReference>
<dbReference type="InterPro" id="IPR006669">
    <property type="entry name" value="MgtE_transporter"/>
</dbReference>
<evidence type="ECO:0000256" key="5">
    <source>
        <dbReference type="ARBA" id="ARBA00022842"/>
    </source>
</evidence>
<feature type="transmembrane region" description="Helical" evidence="9">
    <location>
        <begin position="368"/>
        <end position="389"/>
    </location>
</feature>
<dbReference type="OrthoDB" id="9790355at2"/>
<dbReference type="PANTHER" id="PTHR43773:SF1">
    <property type="entry name" value="MAGNESIUM TRANSPORTER MGTE"/>
    <property type="match status" value="1"/>
</dbReference>
<feature type="transmembrane region" description="Helical" evidence="9">
    <location>
        <begin position="288"/>
        <end position="307"/>
    </location>
</feature>
<dbReference type="SMART" id="SM00924">
    <property type="entry name" value="MgtE_N"/>
    <property type="match status" value="1"/>
</dbReference>
<evidence type="ECO:0000259" key="10">
    <source>
        <dbReference type="PROSITE" id="PS51371"/>
    </source>
</evidence>
<sequence length="460" mass="48486">MTAPDSSLEAAEATFREVLGESLARAAVLLADVHPADATEWLRDTDEEDRHRVFGALSAEIQAGILEYADESFTQDLVARLDARHLRAVLEQLPSDEAADVLIEADDRVANDALDRMAPEMAQELRDLLRYQPDSAGGVMATEFVDASVGQRIGDVVKEVRKEGEDAEADLGVFVLDDAGRPIGFLSDRALLTHSIHTPVDEVMVEPFVISVLDDQEIAAQTIAKYGLDSLAVVDADGAMLGVISAEDAADILEDEVSEDFARLTGTGSEGQQTRLPILVRVRQRMPLMGLTVAGGLLSAKVLALALGSASAHGSGAPATGEAILRYIPLIVGLAGNVGIQSSTIFVRGFATGEVDPDREWSVFRTEWCVGAIIGFLCGTATWLTASFLEAATSPGLGVAVGIAVMTAIAWAAFLGGVVPIACRRMGIDPAIVAGPFLIALSDLSGSVIYILVARAIALP</sequence>
<dbReference type="SUPFAM" id="SSF161093">
    <property type="entry name" value="MgtE membrane domain-like"/>
    <property type="match status" value="1"/>
</dbReference>
<organism evidence="11 12">
    <name type="scientific">Saltatorellus ferox</name>
    <dbReference type="NCBI Taxonomy" id="2528018"/>
    <lineage>
        <taxon>Bacteria</taxon>
        <taxon>Pseudomonadati</taxon>
        <taxon>Planctomycetota</taxon>
        <taxon>Planctomycetia</taxon>
        <taxon>Planctomycetia incertae sedis</taxon>
        <taxon>Saltatorellus</taxon>
    </lineage>
</organism>
<dbReference type="InterPro" id="IPR006668">
    <property type="entry name" value="Mg_transptr_MgtE_intracell_dom"/>
</dbReference>
<dbReference type="InterPro" id="IPR000644">
    <property type="entry name" value="CBS_dom"/>
</dbReference>
<keyword evidence="7 9" id="KW-0472">Membrane</keyword>
<dbReference type="PROSITE" id="PS51371">
    <property type="entry name" value="CBS"/>
    <property type="match status" value="1"/>
</dbReference>
<dbReference type="GO" id="GO:0016020">
    <property type="term" value="C:membrane"/>
    <property type="evidence" value="ECO:0007669"/>
    <property type="project" value="UniProtKB-SubCell"/>
</dbReference>
<evidence type="ECO:0000256" key="1">
    <source>
        <dbReference type="ARBA" id="ARBA00004141"/>
    </source>
</evidence>
<evidence type="ECO:0000256" key="9">
    <source>
        <dbReference type="SAM" id="Phobius"/>
    </source>
</evidence>
<keyword evidence="5" id="KW-0460">Magnesium</keyword>
<dbReference type="AlphaFoldDB" id="A0A518ELL6"/>
<dbReference type="InterPro" id="IPR046342">
    <property type="entry name" value="CBS_dom_sf"/>
</dbReference>
<dbReference type="Gene3D" id="1.25.60.10">
    <property type="entry name" value="MgtE N-terminal domain-like"/>
    <property type="match status" value="1"/>
</dbReference>
<feature type="domain" description="CBS" evidence="10">
    <location>
        <begin position="203"/>
        <end position="259"/>
    </location>
</feature>
<evidence type="ECO:0000313" key="11">
    <source>
        <dbReference type="EMBL" id="QDV04962.1"/>
    </source>
</evidence>
<comment type="similarity">
    <text evidence="2">Belongs to the SLC41A transporter family.</text>
</comment>
<dbReference type="Pfam" id="PF03448">
    <property type="entry name" value="MgtE_N"/>
    <property type="match status" value="1"/>
</dbReference>
<evidence type="ECO:0000256" key="7">
    <source>
        <dbReference type="ARBA" id="ARBA00023136"/>
    </source>
</evidence>
<keyword evidence="3" id="KW-0813">Transport</keyword>
<proteinExistence type="inferred from homology"/>
<accession>A0A518ELL6</accession>
<dbReference type="InterPro" id="IPR006667">
    <property type="entry name" value="SLC41_membr_dom"/>
</dbReference>
<keyword evidence="6 9" id="KW-1133">Transmembrane helix</keyword>
<feature type="transmembrane region" description="Helical" evidence="9">
    <location>
        <begin position="431"/>
        <end position="453"/>
    </location>
</feature>
<reference evidence="11 12" key="1">
    <citation type="submission" date="2019-02" db="EMBL/GenBank/DDBJ databases">
        <title>Deep-cultivation of Planctomycetes and their phenomic and genomic characterization uncovers novel biology.</title>
        <authorList>
            <person name="Wiegand S."/>
            <person name="Jogler M."/>
            <person name="Boedeker C."/>
            <person name="Pinto D."/>
            <person name="Vollmers J."/>
            <person name="Rivas-Marin E."/>
            <person name="Kohn T."/>
            <person name="Peeters S.H."/>
            <person name="Heuer A."/>
            <person name="Rast P."/>
            <person name="Oberbeckmann S."/>
            <person name="Bunk B."/>
            <person name="Jeske O."/>
            <person name="Meyerdierks A."/>
            <person name="Storesund J.E."/>
            <person name="Kallscheuer N."/>
            <person name="Luecker S."/>
            <person name="Lage O.M."/>
            <person name="Pohl T."/>
            <person name="Merkel B.J."/>
            <person name="Hornburger P."/>
            <person name="Mueller R.-W."/>
            <person name="Bruemmer F."/>
            <person name="Labrenz M."/>
            <person name="Spormann A.M."/>
            <person name="Op den Camp H."/>
            <person name="Overmann J."/>
            <person name="Amann R."/>
            <person name="Jetten M.S.M."/>
            <person name="Mascher T."/>
            <person name="Medema M.H."/>
            <person name="Devos D.P."/>
            <person name="Kaster A.-K."/>
            <person name="Ovreas L."/>
            <person name="Rohde M."/>
            <person name="Galperin M.Y."/>
            <person name="Jogler C."/>
        </authorList>
    </citation>
    <scope>NUCLEOTIDE SEQUENCE [LARGE SCALE GENOMIC DNA]</scope>
    <source>
        <strain evidence="11 12">Poly30</strain>
    </source>
</reference>
<dbReference type="Gene3D" id="3.10.580.10">
    <property type="entry name" value="CBS-domain"/>
    <property type="match status" value="1"/>
</dbReference>
<dbReference type="InterPro" id="IPR036739">
    <property type="entry name" value="SLC41_membr_dom_sf"/>
</dbReference>
<dbReference type="RefSeq" id="WP_145194391.1">
    <property type="nucleotide sequence ID" value="NZ_CP036434.1"/>
</dbReference>
<dbReference type="Proteomes" id="UP000320390">
    <property type="component" value="Chromosome"/>
</dbReference>
<dbReference type="SUPFAM" id="SSF54631">
    <property type="entry name" value="CBS-domain pair"/>
    <property type="match status" value="1"/>
</dbReference>